<name>F4QSD0_9CAUL</name>
<dbReference type="Proteomes" id="UP000006512">
    <property type="component" value="Unassembled WGS sequence"/>
</dbReference>
<dbReference type="HOGENOM" id="CLU_059918_0_0_5"/>
<dbReference type="AlphaFoldDB" id="F4QSD0"/>
<dbReference type="OrthoDB" id="9811622at2"/>
<keyword evidence="2" id="KW-1185">Reference proteome</keyword>
<dbReference type="EMBL" id="GL883080">
    <property type="protein sequence ID" value="EGF89650.1"/>
    <property type="molecule type" value="Genomic_DNA"/>
</dbReference>
<accession>F4QSD0</accession>
<evidence type="ECO:0000313" key="1">
    <source>
        <dbReference type="EMBL" id="EGF89650.1"/>
    </source>
</evidence>
<dbReference type="Gene3D" id="3.40.190.10">
    <property type="entry name" value="Periplasmic binding protein-like II"/>
    <property type="match status" value="3"/>
</dbReference>
<sequence length="355" mass="38824">MLKGSAFRGLTWDHPRGFNALDAASKRLDLTWDKHSLEGFETHPIADLCARYDLVVLDHPHVGEAVAADCLRPLEDIFTADDIATWSRDCIGPSLASYHFAGRHWALPLDAATQVMACRSDIDTVPVNWKDVLAAPSLVMSLSGPHAALTFQSICASLGDRCGGDTFVTRDTGEEAFDLLAQLTANSPEKLRDSNPIAILQYLCDHDDVALCPLVYGYVNYAPRLRFANAPSGPAGIGSTLGGTGIGISKKCELTPDLLDHLRWLMSPNTQIDFIPAHDGQPSLRAAWLDGGVNARWGAFYRNTFNTLEAAYVRPRHDGAIRFQTAASQRLRDALYDGTTRNLIDDLNALYEATQ</sequence>
<reference evidence="2" key="1">
    <citation type="submission" date="2011-03" db="EMBL/GenBank/DDBJ databases">
        <title>Draft genome sequence of Brevundimonas diminuta.</title>
        <authorList>
            <person name="Brown P.J.B."/>
            <person name="Buechlein A."/>
            <person name="Hemmerich C."/>
            <person name="Brun Y.V."/>
        </authorList>
    </citation>
    <scope>NUCLEOTIDE SEQUENCE [LARGE SCALE GENOMIC DNA]</scope>
    <source>
        <strain evidence="2">C19</strain>
    </source>
</reference>
<dbReference type="SUPFAM" id="SSF53850">
    <property type="entry name" value="Periplasmic binding protein-like II"/>
    <property type="match status" value="1"/>
</dbReference>
<proteinExistence type="predicted"/>
<dbReference type="RefSeq" id="WP_006274845.1">
    <property type="nucleotide sequence ID" value="NZ_GL883080.1"/>
</dbReference>
<gene>
    <name evidence="1" type="ORF">ABI_40730</name>
</gene>
<organism evidence="1 2">
    <name type="scientific">Asticcacaulis biprosthecium C19</name>
    <dbReference type="NCBI Taxonomy" id="715226"/>
    <lineage>
        <taxon>Bacteria</taxon>
        <taxon>Pseudomonadati</taxon>
        <taxon>Pseudomonadota</taxon>
        <taxon>Alphaproteobacteria</taxon>
        <taxon>Caulobacterales</taxon>
        <taxon>Caulobacteraceae</taxon>
        <taxon>Asticcacaulis</taxon>
    </lineage>
</organism>
<dbReference type="eggNOG" id="COG1653">
    <property type="taxonomic scope" value="Bacteria"/>
</dbReference>
<evidence type="ECO:0000313" key="2">
    <source>
        <dbReference type="Proteomes" id="UP000006512"/>
    </source>
</evidence>
<dbReference type="STRING" id="715226.ABI_40730"/>
<protein>
    <submittedName>
        <fullName evidence="1">Integral membrane protein</fullName>
    </submittedName>
</protein>